<organism evidence="5 6">
    <name type="scientific">Haematococcus lacustris</name>
    <name type="common">Green alga</name>
    <name type="synonym">Haematococcus pluvialis</name>
    <dbReference type="NCBI Taxonomy" id="44745"/>
    <lineage>
        <taxon>Eukaryota</taxon>
        <taxon>Viridiplantae</taxon>
        <taxon>Chlorophyta</taxon>
        <taxon>core chlorophytes</taxon>
        <taxon>Chlorophyceae</taxon>
        <taxon>CS clade</taxon>
        <taxon>Chlamydomonadales</taxon>
        <taxon>Haematococcaceae</taxon>
        <taxon>Haematococcus</taxon>
    </lineage>
</organism>
<evidence type="ECO:0000313" key="5">
    <source>
        <dbReference type="EMBL" id="GFH23457.1"/>
    </source>
</evidence>
<dbReference type="InterPro" id="IPR045849">
    <property type="entry name" value="IP5P_plant"/>
</dbReference>
<feature type="non-terminal residue" evidence="5">
    <location>
        <position position="1"/>
    </location>
</feature>
<dbReference type="GO" id="GO:0004445">
    <property type="term" value="F:inositol-polyphosphate 5-phosphatase activity"/>
    <property type="evidence" value="ECO:0007669"/>
    <property type="project" value="InterPro"/>
</dbReference>
<dbReference type="EMBL" id="BLLF01002277">
    <property type="protein sequence ID" value="GFH23457.1"/>
    <property type="molecule type" value="Genomic_DNA"/>
</dbReference>
<dbReference type="GO" id="GO:0004439">
    <property type="term" value="F:phosphatidylinositol-4,5-bisphosphate 5-phosphatase activity"/>
    <property type="evidence" value="ECO:0007669"/>
    <property type="project" value="TreeGrafter"/>
</dbReference>
<protein>
    <submittedName>
        <fullName evidence="5">Rho-GAP domain-containing protein</fullName>
    </submittedName>
</protein>
<dbReference type="PANTHER" id="PTHR45666:SF22">
    <property type="entry name" value="TYPE I INOSITOL POLYPHOSPHATE 5-PHOSPHATASE 4"/>
    <property type="match status" value="1"/>
</dbReference>
<evidence type="ECO:0000313" key="6">
    <source>
        <dbReference type="Proteomes" id="UP000485058"/>
    </source>
</evidence>
<proteinExistence type="inferred from homology"/>
<dbReference type="GO" id="GO:0046856">
    <property type="term" value="P:phosphatidylinositol dephosphorylation"/>
    <property type="evidence" value="ECO:0007669"/>
    <property type="project" value="InterPro"/>
</dbReference>
<dbReference type="SMART" id="SM00128">
    <property type="entry name" value="IPPc"/>
    <property type="match status" value="1"/>
</dbReference>
<feature type="region of interest" description="Disordered" evidence="3">
    <location>
        <begin position="314"/>
        <end position="334"/>
    </location>
</feature>
<comment type="similarity">
    <text evidence="1">Belongs to the inositol polyphosphate 5-phosphatase family.</text>
</comment>
<keyword evidence="2" id="KW-0378">Hydrolase</keyword>
<reference evidence="5 6" key="1">
    <citation type="submission" date="2020-02" db="EMBL/GenBank/DDBJ databases">
        <title>Draft genome sequence of Haematococcus lacustris strain NIES-144.</title>
        <authorList>
            <person name="Morimoto D."/>
            <person name="Nakagawa S."/>
            <person name="Yoshida T."/>
            <person name="Sawayama S."/>
        </authorList>
    </citation>
    <scope>NUCLEOTIDE SEQUENCE [LARGE SCALE GENOMIC DNA]</scope>
    <source>
        <strain evidence="5 6">NIES-144</strain>
    </source>
</reference>
<name>A0A699ZL07_HAELA</name>
<evidence type="ECO:0000256" key="1">
    <source>
        <dbReference type="ARBA" id="ARBA00010768"/>
    </source>
</evidence>
<evidence type="ECO:0000256" key="2">
    <source>
        <dbReference type="ARBA" id="ARBA00022801"/>
    </source>
</evidence>
<dbReference type="InterPro" id="IPR000300">
    <property type="entry name" value="IPPc"/>
</dbReference>
<dbReference type="Proteomes" id="UP000485058">
    <property type="component" value="Unassembled WGS sequence"/>
</dbReference>
<dbReference type="Gene3D" id="2.60.40.10">
    <property type="entry name" value="Immunoglobulins"/>
    <property type="match status" value="1"/>
</dbReference>
<keyword evidence="6" id="KW-1185">Reference proteome</keyword>
<feature type="region of interest" description="Disordered" evidence="3">
    <location>
        <begin position="353"/>
        <end position="406"/>
    </location>
</feature>
<sequence>VGSYNVAGKPPPPGLDLAPWLGLWDTVWPSVPGSGAGGGFPGIVAVGFQEVVPLNAGNVIVGSATHNLQAWDRAIAAQLNGEEWAAAEYPAQTELPPLTAGLIARGPSNAAMACLGGLEAEVVGLSSQPVQARGRYVQVAARQLVGTYLSVWVSRALLPHVRGVQSCSVATGFGGYLGNKGAVLVRLQVFDSPLVLVNAHLSAGEQEGDELRRNADVAEILRRADFNQAAGPVPALNAPSAALASASLAPGYWGDQRGVTDTGCAIWLGDLNYRLVPTAISDADARKHLRAGRLQPLLEADQLGREMAAGRVFANSPADPDAGAGTRHGGWREGPITFAPTYKFRAGTHTYVGDPLPGSSSKQGLTAVEGEDGSPLSTSSTDILGAGCDDDSKQPGLVGDKPKSRRTPAWCDRVLWYSSRADLHQLAYQRGELTASDHKPVSAAFLLKARQYDRATVMAMLDEARRAVDMQRALARPKVFHFVPPPSSLEVDDDGPALPSWLRAVVGEGVVPPGGSVALELEVCVRGGLGGALALQAPAPGAAVSCLDCIAILRVEDGGDLFLSVTGK</sequence>
<dbReference type="Pfam" id="PF22669">
    <property type="entry name" value="Exo_endo_phos2"/>
    <property type="match status" value="2"/>
</dbReference>
<dbReference type="AlphaFoldDB" id="A0A699ZL07"/>
<accession>A0A699ZL07</accession>
<dbReference type="SUPFAM" id="SSF56219">
    <property type="entry name" value="DNase I-like"/>
    <property type="match status" value="1"/>
</dbReference>
<gene>
    <name evidence="5" type="ORF">HaLaN_21071</name>
</gene>
<dbReference type="Gene3D" id="3.60.10.10">
    <property type="entry name" value="Endonuclease/exonuclease/phosphatase"/>
    <property type="match status" value="1"/>
</dbReference>
<evidence type="ECO:0000256" key="3">
    <source>
        <dbReference type="SAM" id="MobiDB-lite"/>
    </source>
</evidence>
<feature type="domain" description="Inositol polyphosphate-related phosphatase" evidence="4">
    <location>
        <begin position="1"/>
        <end position="453"/>
    </location>
</feature>
<evidence type="ECO:0000259" key="4">
    <source>
        <dbReference type="SMART" id="SM00128"/>
    </source>
</evidence>
<dbReference type="GO" id="GO:0034485">
    <property type="term" value="F:phosphatidylinositol-3,4,5-trisphosphate 5-phosphatase activity"/>
    <property type="evidence" value="ECO:0007669"/>
    <property type="project" value="TreeGrafter"/>
</dbReference>
<dbReference type="PANTHER" id="PTHR45666">
    <property type="entry name" value="TYPE IV INOSITOL POLYPHOSPHATE 5-PHOSPHATASE 9"/>
    <property type="match status" value="1"/>
</dbReference>
<dbReference type="InterPro" id="IPR013783">
    <property type="entry name" value="Ig-like_fold"/>
</dbReference>
<dbReference type="InterPro" id="IPR036691">
    <property type="entry name" value="Endo/exonu/phosph_ase_sf"/>
</dbReference>
<comment type="caution">
    <text evidence="5">The sequence shown here is derived from an EMBL/GenBank/DDBJ whole genome shotgun (WGS) entry which is preliminary data.</text>
</comment>